<accession>A0A3S3RUV7</accession>
<dbReference type="PROSITE" id="PS50870">
    <property type="entry name" value="AH"/>
    <property type="match status" value="1"/>
</dbReference>
<evidence type="ECO:0000313" key="5">
    <source>
        <dbReference type="EMBL" id="RWS05792.1"/>
    </source>
</evidence>
<dbReference type="Gene3D" id="1.20.1270.60">
    <property type="entry name" value="Arfaptin homology (AH) domain/BAR domain"/>
    <property type="match status" value="1"/>
</dbReference>
<gene>
    <name evidence="3" type="ORF">B4U79_09283</name>
    <name evidence="5" type="ORF">B4U79_11110</name>
    <name evidence="4" type="ORF">B4U79_12711</name>
</gene>
<organism evidence="4 6">
    <name type="scientific">Dinothrombium tinctorium</name>
    <dbReference type="NCBI Taxonomy" id="1965070"/>
    <lineage>
        <taxon>Eukaryota</taxon>
        <taxon>Metazoa</taxon>
        <taxon>Ecdysozoa</taxon>
        <taxon>Arthropoda</taxon>
        <taxon>Chelicerata</taxon>
        <taxon>Arachnida</taxon>
        <taxon>Acari</taxon>
        <taxon>Acariformes</taxon>
        <taxon>Trombidiformes</taxon>
        <taxon>Prostigmata</taxon>
        <taxon>Anystina</taxon>
        <taxon>Parasitengona</taxon>
        <taxon>Trombidioidea</taxon>
        <taxon>Trombidiidae</taxon>
        <taxon>Dinothrombium</taxon>
    </lineage>
</organism>
<dbReference type="Pfam" id="PF06456">
    <property type="entry name" value="Arfaptin"/>
    <property type="match status" value="1"/>
</dbReference>
<comment type="caution">
    <text evidence="4">The sequence shown here is derived from an EMBL/GenBank/DDBJ whole genome shotgun (WGS) entry which is preliminary data.</text>
</comment>
<feature type="domain" description="AH" evidence="2">
    <location>
        <begin position="52"/>
        <end position="255"/>
    </location>
</feature>
<name>A0A3S3RUV7_9ACAR</name>
<sequence>HKTRGAYGHEFDKHVERQEKRSTLSRMQQQYWETKQALIRKFRKKEDDCVVNSDFELDAKLELFHSIEETCAKLLLILEGYQDRLCSLSYEESSFGRFLKECGKIDKTRAGKMMTASGKTLSYNAQQRILLRSPLVRLYQEVETFQYRAITDTFTTIEKMEKSRIAYRGALLWMKNISQQLDPDTYKQLEKFRKVQSHVRRTKTRFDKLKVDTLQKVDMLSASRCNMLSHALVAYQNSLLLFWEKTAKTMNSIAEAFKGYQYYEFNFLKELSEPNKKLALEASNGNNLFEDDEDKDKLIFFDAEYHDDDDLNTASKSSKPEKCEETKASDEQQLVDLGMPFTQQDELRKKKVDDLFASQLQSDDLKLLNEILGAPSNTNLLQPSQSESKSDSYLPSQLIDLSQAFTSHNLQATKTSQEIKKVSKKVDDKKTKESDWFNLFAELDPLSNPDAIGKAGDEDRNC</sequence>
<dbReference type="EMBL" id="NCKU01004547">
    <property type="protein sequence ID" value="RWS05792.1"/>
    <property type="molecule type" value="Genomic_DNA"/>
</dbReference>
<dbReference type="SMART" id="SM01015">
    <property type="entry name" value="Arfaptin"/>
    <property type="match status" value="1"/>
</dbReference>
<dbReference type="FunFam" id="1.20.1270.60:FF:000068">
    <property type="entry name" value="Islet cell autoantigen"/>
    <property type="match status" value="1"/>
</dbReference>
<protein>
    <submittedName>
        <fullName evidence="4">Islet cell autoantigen 1-like protein</fullName>
    </submittedName>
</protein>
<evidence type="ECO:0000313" key="3">
    <source>
        <dbReference type="EMBL" id="RWS02860.1"/>
    </source>
</evidence>
<feature type="region of interest" description="Disordered" evidence="1">
    <location>
        <begin position="311"/>
        <end position="335"/>
    </location>
</feature>
<dbReference type="InterPro" id="IPR027267">
    <property type="entry name" value="AH/BAR_dom_sf"/>
</dbReference>
<proteinExistence type="predicted"/>
<dbReference type="EMBL" id="NCKU01007146">
    <property type="protein sequence ID" value="RWS02860.1"/>
    <property type="molecule type" value="Genomic_DNA"/>
</dbReference>
<evidence type="ECO:0000313" key="4">
    <source>
        <dbReference type="EMBL" id="RWS05043.1"/>
    </source>
</evidence>
<dbReference type="GO" id="GO:0019904">
    <property type="term" value="F:protein domain specific binding"/>
    <property type="evidence" value="ECO:0007669"/>
    <property type="project" value="InterPro"/>
</dbReference>
<dbReference type="Pfam" id="PF04629">
    <property type="entry name" value="ICA69"/>
    <property type="match status" value="2"/>
</dbReference>
<dbReference type="OrthoDB" id="2126778at2759"/>
<dbReference type="InterPro" id="IPR024114">
    <property type="entry name" value="Islet_autoAg_Ica1/Ica1-like"/>
</dbReference>
<dbReference type="GO" id="GO:0051049">
    <property type="term" value="P:regulation of transport"/>
    <property type="evidence" value="ECO:0007669"/>
    <property type="project" value="TreeGrafter"/>
</dbReference>
<keyword evidence="6" id="KW-1185">Reference proteome</keyword>
<dbReference type="SUPFAM" id="SSF103657">
    <property type="entry name" value="BAR/IMD domain-like"/>
    <property type="match status" value="1"/>
</dbReference>
<dbReference type="AlphaFoldDB" id="A0A3S3RUV7"/>
<dbReference type="PANTHER" id="PTHR10164:SF4">
    <property type="entry name" value="GH23156P"/>
    <property type="match status" value="1"/>
</dbReference>
<evidence type="ECO:0000256" key="1">
    <source>
        <dbReference type="SAM" id="MobiDB-lite"/>
    </source>
</evidence>
<dbReference type="GO" id="GO:0005794">
    <property type="term" value="C:Golgi apparatus"/>
    <property type="evidence" value="ECO:0007669"/>
    <property type="project" value="TreeGrafter"/>
</dbReference>
<dbReference type="InterPro" id="IPR010504">
    <property type="entry name" value="AH_dom"/>
</dbReference>
<dbReference type="STRING" id="1965070.A0A3S3RUV7"/>
<dbReference type="SMART" id="SM01237">
    <property type="entry name" value="ICA69"/>
    <property type="match status" value="1"/>
</dbReference>
<reference evidence="4" key="2">
    <citation type="submission" date="2018-11" db="EMBL/GenBank/DDBJ databases">
        <title>Trombidioid mite genomics.</title>
        <authorList>
            <person name="Dong X."/>
        </authorList>
    </citation>
    <scope>NUCLEOTIDE SEQUENCE</scope>
    <source>
        <strain evidence="4">UoL-WK</strain>
    </source>
</reference>
<evidence type="ECO:0000313" key="6">
    <source>
        <dbReference type="Proteomes" id="UP000285301"/>
    </source>
</evidence>
<feature type="non-terminal residue" evidence="4">
    <location>
        <position position="1"/>
    </location>
</feature>
<evidence type="ECO:0000259" key="2">
    <source>
        <dbReference type="PROSITE" id="PS50870"/>
    </source>
</evidence>
<dbReference type="EMBL" id="NCKU01005080">
    <property type="protein sequence ID" value="RWS05043.1"/>
    <property type="molecule type" value="Genomic_DNA"/>
</dbReference>
<dbReference type="PANTHER" id="PTHR10164">
    <property type="entry name" value="ISLET CELL AUTOANTIGEN 1"/>
    <property type="match status" value="1"/>
</dbReference>
<dbReference type="Proteomes" id="UP000285301">
    <property type="component" value="Unassembled WGS sequence"/>
</dbReference>
<feature type="compositionally biased region" description="Basic and acidic residues" evidence="1">
    <location>
        <begin position="318"/>
        <end position="330"/>
    </location>
</feature>
<dbReference type="InterPro" id="IPR006723">
    <property type="entry name" value="Islet_autoAg_Ica1_C"/>
</dbReference>
<reference evidence="4 6" key="1">
    <citation type="journal article" date="2018" name="Gigascience">
        <title>Genomes of trombidid mites reveal novel predicted allergens and laterally-transferred genes associated with secondary metabolism.</title>
        <authorList>
            <person name="Dong X."/>
            <person name="Chaisiri K."/>
            <person name="Xia D."/>
            <person name="Armstrong S.D."/>
            <person name="Fang Y."/>
            <person name="Donnelly M.J."/>
            <person name="Kadowaki T."/>
            <person name="McGarry J.W."/>
            <person name="Darby A.C."/>
            <person name="Makepeace B.L."/>
        </authorList>
    </citation>
    <scope>NUCLEOTIDE SEQUENCE [LARGE SCALE GENOMIC DNA]</scope>
    <source>
        <strain evidence="4">UoL-WK</strain>
    </source>
</reference>